<dbReference type="PANTHER" id="PTHR21026:SF2">
    <property type="entry name" value="LARGE RIBOSOMAL SUBUNIT PROTEIN BL32M"/>
    <property type="match status" value="1"/>
</dbReference>
<evidence type="ECO:0000256" key="8">
    <source>
        <dbReference type="ARBA" id="ARBA00042577"/>
    </source>
</evidence>
<keyword evidence="4 10" id="KW-0689">Ribosomal protein</keyword>
<keyword evidence="6" id="KW-0687">Ribonucleoprotein</keyword>
<dbReference type="GO" id="GO:0005762">
    <property type="term" value="C:mitochondrial large ribosomal subunit"/>
    <property type="evidence" value="ECO:0007669"/>
    <property type="project" value="TreeGrafter"/>
</dbReference>
<evidence type="ECO:0000313" key="10">
    <source>
        <dbReference type="EMBL" id="JAP86451.1"/>
    </source>
</evidence>
<accession>A0A131Z8D5</accession>
<name>A0A131Z8D5_RHIAP</name>
<dbReference type="Pfam" id="PF01783">
    <property type="entry name" value="Ribosomal_L32p"/>
    <property type="match status" value="1"/>
</dbReference>
<evidence type="ECO:0000256" key="5">
    <source>
        <dbReference type="ARBA" id="ARBA00023128"/>
    </source>
</evidence>
<keyword evidence="5" id="KW-0496">Mitochondrion</keyword>
<protein>
    <recommendedName>
        <fullName evidence="7">Large ribosomal subunit protein bL32m</fullName>
    </recommendedName>
    <alternativeName>
        <fullName evidence="8">39S ribosomal protein L32, mitochondrial</fullName>
    </alternativeName>
</protein>
<dbReference type="GO" id="GO:0006412">
    <property type="term" value="P:translation"/>
    <property type="evidence" value="ECO:0007669"/>
    <property type="project" value="InterPro"/>
</dbReference>
<evidence type="ECO:0000256" key="7">
    <source>
        <dbReference type="ARBA" id="ARBA00039935"/>
    </source>
</evidence>
<evidence type="ECO:0000256" key="4">
    <source>
        <dbReference type="ARBA" id="ARBA00022980"/>
    </source>
</evidence>
<dbReference type="InterPro" id="IPR011332">
    <property type="entry name" value="Ribosomal_zn-bd"/>
</dbReference>
<dbReference type="SUPFAM" id="SSF57829">
    <property type="entry name" value="Zn-binding ribosomal proteins"/>
    <property type="match status" value="1"/>
</dbReference>
<comment type="similarity">
    <text evidence="2">Belongs to the bacterial ribosomal protein bL32 family.</text>
</comment>
<evidence type="ECO:0000256" key="2">
    <source>
        <dbReference type="ARBA" id="ARBA00008560"/>
    </source>
</evidence>
<dbReference type="GO" id="GO:0003735">
    <property type="term" value="F:structural constituent of ribosome"/>
    <property type="evidence" value="ECO:0007669"/>
    <property type="project" value="InterPro"/>
</dbReference>
<comment type="function">
    <text evidence="9">Component of the mitochondrial large ribosomal subunit (mt-LSU). The mitochondrial ribosome (mitoribosome) is a large ribonucleoprotein complex responsible for the synthesis of proteins inside mitochondria.</text>
</comment>
<comment type="subcellular location">
    <subcellularLocation>
        <location evidence="1">Mitochondrion</location>
    </subcellularLocation>
</comment>
<evidence type="ECO:0000256" key="9">
    <source>
        <dbReference type="ARBA" id="ARBA00045766"/>
    </source>
</evidence>
<keyword evidence="3" id="KW-0809">Transit peptide</keyword>
<sequence>MAFFSVVEKILKMSDALLNGAARFACLSQPQRWSPALVGDQFQDKGVVWAVPTFRVSVERRLMRRISHPFFRIKPKDYIKSCHVCGHFHLAHTICGHCYGKVKQETEQLRDAIAQRLKLEPVETEVVVSYQGEKKQGHCVVAEVDRPRPAWFTKNLMK</sequence>
<proteinExistence type="inferred from homology"/>
<evidence type="ECO:0000256" key="3">
    <source>
        <dbReference type="ARBA" id="ARBA00022946"/>
    </source>
</evidence>
<dbReference type="AlphaFoldDB" id="A0A131Z8D5"/>
<dbReference type="EMBL" id="GEDV01002106">
    <property type="protein sequence ID" value="JAP86451.1"/>
    <property type="molecule type" value="Transcribed_RNA"/>
</dbReference>
<organism evidence="10">
    <name type="scientific">Rhipicephalus appendiculatus</name>
    <name type="common">Brown ear tick</name>
    <dbReference type="NCBI Taxonomy" id="34631"/>
    <lineage>
        <taxon>Eukaryota</taxon>
        <taxon>Metazoa</taxon>
        <taxon>Ecdysozoa</taxon>
        <taxon>Arthropoda</taxon>
        <taxon>Chelicerata</taxon>
        <taxon>Arachnida</taxon>
        <taxon>Acari</taxon>
        <taxon>Parasitiformes</taxon>
        <taxon>Ixodida</taxon>
        <taxon>Ixodoidea</taxon>
        <taxon>Ixodidae</taxon>
        <taxon>Rhipicephalinae</taxon>
        <taxon>Rhipicephalus</taxon>
        <taxon>Rhipicephalus</taxon>
    </lineage>
</organism>
<dbReference type="NCBIfam" id="TIGR01031">
    <property type="entry name" value="rpmF_bact"/>
    <property type="match status" value="1"/>
</dbReference>
<dbReference type="PANTHER" id="PTHR21026">
    <property type="entry name" value="39S RIBOSOMAL PROTEIN L32, MITOCHONDRIAL"/>
    <property type="match status" value="1"/>
</dbReference>
<dbReference type="InterPro" id="IPR002677">
    <property type="entry name" value="Ribosomal_bL32"/>
</dbReference>
<evidence type="ECO:0000256" key="1">
    <source>
        <dbReference type="ARBA" id="ARBA00004173"/>
    </source>
</evidence>
<dbReference type="InterPro" id="IPR051991">
    <property type="entry name" value="Mitoribosomal_protein_bL32"/>
</dbReference>
<evidence type="ECO:0000256" key="6">
    <source>
        <dbReference type="ARBA" id="ARBA00023274"/>
    </source>
</evidence>
<reference evidence="10" key="1">
    <citation type="journal article" date="2016" name="Ticks Tick Borne Dis.">
        <title>De novo assembly and annotation of the salivary gland transcriptome of Rhipicephalus appendiculatus male and female ticks during blood feeding.</title>
        <authorList>
            <person name="de Castro M.H."/>
            <person name="de Klerk D."/>
            <person name="Pienaar R."/>
            <person name="Latif A.A."/>
            <person name="Rees D.J."/>
            <person name="Mans B.J."/>
        </authorList>
    </citation>
    <scope>NUCLEOTIDE SEQUENCE</scope>
    <source>
        <tissue evidence="10">Salivary glands</tissue>
    </source>
</reference>